<protein>
    <submittedName>
        <fullName evidence="4">Sporulation and spore germination protein</fullName>
    </submittedName>
</protein>
<dbReference type="InterPro" id="IPR059026">
    <property type="entry name" value="LpqB_N"/>
</dbReference>
<evidence type="ECO:0000259" key="2">
    <source>
        <dbReference type="Pfam" id="PF10646"/>
    </source>
</evidence>
<feature type="domain" description="Lipoprotein LpqB N-terminal" evidence="3">
    <location>
        <begin position="49"/>
        <end position="167"/>
    </location>
</feature>
<feature type="signal peptide" evidence="1">
    <location>
        <begin position="1"/>
        <end position="23"/>
    </location>
</feature>
<dbReference type="Pfam" id="PF25976">
    <property type="entry name" value="LpqB_N"/>
    <property type="match status" value="1"/>
</dbReference>
<evidence type="ECO:0000256" key="1">
    <source>
        <dbReference type="SAM" id="SignalP"/>
    </source>
</evidence>
<comment type="caution">
    <text evidence="4">The sequence shown here is derived from an EMBL/GenBank/DDBJ whole genome shotgun (WGS) entry which is preliminary data.</text>
</comment>
<evidence type="ECO:0000313" key="4">
    <source>
        <dbReference type="EMBL" id="PFG16355.1"/>
    </source>
</evidence>
<evidence type="ECO:0000313" key="5">
    <source>
        <dbReference type="Proteomes" id="UP000226079"/>
    </source>
</evidence>
<feature type="domain" description="GerMN" evidence="2">
    <location>
        <begin position="176"/>
        <end position="278"/>
    </location>
</feature>
<dbReference type="PROSITE" id="PS51257">
    <property type="entry name" value="PROKAR_LIPOPROTEIN"/>
    <property type="match status" value="1"/>
</dbReference>
<dbReference type="RefSeq" id="WP_098459904.1">
    <property type="nucleotide sequence ID" value="NZ_PDJC01000001.1"/>
</dbReference>
<evidence type="ECO:0000259" key="3">
    <source>
        <dbReference type="Pfam" id="PF25976"/>
    </source>
</evidence>
<proteinExistence type="predicted"/>
<name>A0A2A9CQK4_9ACTN</name>
<organism evidence="4 5">
    <name type="scientific">Propionicimonas paludicola</name>
    <dbReference type="NCBI Taxonomy" id="185243"/>
    <lineage>
        <taxon>Bacteria</taxon>
        <taxon>Bacillati</taxon>
        <taxon>Actinomycetota</taxon>
        <taxon>Actinomycetes</taxon>
        <taxon>Propionibacteriales</taxon>
        <taxon>Nocardioidaceae</taxon>
        <taxon>Propionicimonas</taxon>
    </lineage>
</organism>
<dbReference type="OrthoDB" id="3226781at2"/>
<dbReference type="EMBL" id="PDJC01000001">
    <property type="protein sequence ID" value="PFG16355.1"/>
    <property type="molecule type" value="Genomic_DNA"/>
</dbReference>
<sequence length="573" mass="59738">MRSATERLMIAALAVLLTGCASVPTTGPVAHHTPQAVSVDGGVRVDPLPPSEGASPLLIVEGFLHAMSTYQPDYAVARQYLTDQASKEWHPEDGVQVYADGVPLTDAGSSVRLLAQPVGRVDAKGIYSAADAKSDPIRQDFALVKNSQGQWRISKPPTGLLLSRYLFSTGFADVDLHFLDATGSVLVPDSRFFASGDQAIRAAVEAELAGPSDWLKPAVQPIDTAGVSVVSLDLDRTGLVKITLGGRASSLNAAQRQRLLAELAFTLASFTQVAGLTVTTESGTWMDPAGRAVVTSASYSQLSPDNSGSSGVLFAVEGDDHKVRQIRNVTDASQSLEVVNGLTNPGALTVNAAATELAAVSTDGRVLEVSRIGETKARQLRVGSGLLRPDYGRNGELWSAAAASIRQLKVYRADAEVAVDTSAVPNLPVVAMRLSPDGVRLALALKVGKSTQVGLATIVRQGETFRLGSWRPLTLTTTGTASGAATDIGWTNATGLAVLVTGDTGGSSVLKTTEDADTVTDLGPGDAGPLVQLAVAPGRSTLARSAEGNVYRYDGEFAWPMTMSAVTSLVYSG</sequence>
<dbReference type="Proteomes" id="UP000226079">
    <property type="component" value="Unassembled WGS sequence"/>
</dbReference>
<keyword evidence="5" id="KW-1185">Reference proteome</keyword>
<dbReference type="InterPro" id="IPR019606">
    <property type="entry name" value="GerMN"/>
</dbReference>
<feature type="chain" id="PRO_5038458179" evidence="1">
    <location>
        <begin position="24"/>
        <end position="573"/>
    </location>
</feature>
<reference evidence="4 5" key="1">
    <citation type="submission" date="2017-10" db="EMBL/GenBank/DDBJ databases">
        <title>Sequencing the genomes of 1000 actinobacteria strains.</title>
        <authorList>
            <person name="Klenk H.-P."/>
        </authorList>
    </citation>
    <scope>NUCLEOTIDE SEQUENCE [LARGE SCALE GENOMIC DNA]</scope>
    <source>
        <strain evidence="4 5">DSM 15597</strain>
    </source>
</reference>
<accession>A0A2A9CQK4</accession>
<dbReference type="AlphaFoldDB" id="A0A2A9CQK4"/>
<dbReference type="SUPFAM" id="SSF82171">
    <property type="entry name" value="DPP6 N-terminal domain-like"/>
    <property type="match status" value="1"/>
</dbReference>
<keyword evidence="1" id="KW-0732">Signal</keyword>
<dbReference type="Pfam" id="PF10646">
    <property type="entry name" value="Germane"/>
    <property type="match status" value="1"/>
</dbReference>
<gene>
    <name evidence="4" type="ORF">ATK74_0892</name>
</gene>